<protein>
    <submittedName>
        <fullName evidence="4">E2F_TDP domain-containing protein</fullName>
    </submittedName>
</protein>
<dbReference type="Proteomes" id="UP000274504">
    <property type="component" value="Unassembled WGS sequence"/>
</dbReference>
<reference evidence="4" key="1">
    <citation type="submission" date="2017-02" db="UniProtKB">
        <authorList>
            <consortium name="WormBaseParasite"/>
        </authorList>
    </citation>
    <scope>IDENTIFICATION</scope>
</reference>
<feature type="compositionally biased region" description="Basic and acidic residues" evidence="1">
    <location>
        <begin position="1"/>
        <end position="10"/>
    </location>
</feature>
<reference evidence="2 3" key="2">
    <citation type="submission" date="2018-11" db="EMBL/GenBank/DDBJ databases">
        <authorList>
            <consortium name="Pathogen Informatics"/>
        </authorList>
    </citation>
    <scope>NUCLEOTIDE SEQUENCE [LARGE SCALE GENOMIC DNA]</scope>
</reference>
<evidence type="ECO:0000313" key="2">
    <source>
        <dbReference type="EMBL" id="VDL58950.1"/>
    </source>
</evidence>
<name>A0A0R3SNW9_HYMDI</name>
<feature type="region of interest" description="Disordered" evidence="1">
    <location>
        <begin position="1"/>
        <end position="49"/>
    </location>
</feature>
<feature type="compositionally biased region" description="Polar residues" evidence="1">
    <location>
        <begin position="25"/>
        <end position="49"/>
    </location>
</feature>
<sequence length="85" mass="9666">MRRLRDRCEKNPLSSDYESGDNLGHLQSSLNLPAKPVTSNGSAKETSNEAVYEVEQRYRGYLAKALEVLLFSDSKKIDIYLSVIW</sequence>
<evidence type="ECO:0000313" key="3">
    <source>
        <dbReference type="Proteomes" id="UP000274504"/>
    </source>
</evidence>
<evidence type="ECO:0000256" key="1">
    <source>
        <dbReference type="SAM" id="MobiDB-lite"/>
    </source>
</evidence>
<gene>
    <name evidence="2" type="ORF">HDID_LOCUS6632</name>
</gene>
<accession>A0A0R3SNW9</accession>
<organism evidence="4">
    <name type="scientific">Hymenolepis diminuta</name>
    <name type="common">Rat tapeworm</name>
    <dbReference type="NCBI Taxonomy" id="6216"/>
    <lineage>
        <taxon>Eukaryota</taxon>
        <taxon>Metazoa</taxon>
        <taxon>Spiralia</taxon>
        <taxon>Lophotrochozoa</taxon>
        <taxon>Platyhelminthes</taxon>
        <taxon>Cestoda</taxon>
        <taxon>Eucestoda</taxon>
        <taxon>Cyclophyllidea</taxon>
        <taxon>Hymenolepididae</taxon>
        <taxon>Hymenolepis</taxon>
    </lineage>
</organism>
<dbReference type="AlphaFoldDB" id="A0A0R3SNW9"/>
<proteinExistence type="predicted"/>
<dbReference type="EMBL" id="UYSG01006424">
    <property type="protein sequence ID" value="VDL58950.1"/>
    <property type="molecule type" value="Genomic_DNA"/>
</dbReference>
<evidence type="ECO:0000313" key="4">
    <source>
        <dbReference type="WBParaSite" id="HDID_0000663401-mRNA-1"/>
    </source>
</evidence>
<dbReference type="WBParaSite" id="HDID_0000663401-mRNA-1">
    <property type="protein sequence ID" value="HDID_0000663401-mRNA-1"/>
    <property type="gene ID" value="HDID_0000663401"/>
</dbReference>